<evidence type="ECO:0000256" key="4">
    <source>
        <dbReference type="ARBA" id="ARBA00029447"/>
    </source>
</evidence>
<dbReference type="InterPro" id="IPR035965">
    <property type="entry name" value="PAS-like_dom_sf"/>
</dbReference>
<dbReference type="PROSITE" id="PS50111">
    <property type="entry name" value="CHEMOTAXIS_TRANSDUC_2"/>
    <property type="match status" value="1"/>
</dbReference>
<evidence type="ECO:0000259" key="8">
    <source>
        <dbReference type="PROSITE" id="PS50192"/>
    </source>
</evidence>
<dbReference type="GO" id="GO:0007165">
    <property type="term" value="P:signal transduction"/>
    <property type="evidence" value="ECO:0007669"/>
    <property type="project" value="UniProtKB-KW"/>
</dbReference>
<comment type="subcellular location">
    <subcellularLocation>
        <location evidence="1">Cell inner membrane</location>
        <topology evidence="1">Multi-pass membrane protein</topology>
    </subcellularLocation>
</comment>
<comment type="similarity">
    <text evidence="4">Belongs to the methyl-accepting chemotaxis (MCP) protein family.</text>
</comment>
<evidence type="ECO:0000259" key="7">
    <source>
        <dbReference type="PROSITE" id="PS50113"/>
    </source>
</evidence>
<dbReference type="Pfam" id="PF08447">
    <property type="entry name" value="PAS_3"/>
    <property type="match status" value="1"/>
</dbReference>
<dbReference type="InterPro" id="IPR000014">
    <property type="entry name" value="PAS"/>
</dbReference>
<dbReference type="GO" id="GO:0005886">
    <property type="term" value="C:plasma membrane"/>
    <property type="evidence" value="ECO:0007669"/>
    <property type="project" value="UniProtKB-SubCell"/>
</dbReference>
<keyword evidence="3 5" id="KW-0807">Transducer</keyword>
<dbReference type="InterPro" id="IPR000727">
    <property type="entry name" value="T_SNARE_dom"/>
</dbReference>
<evidence type="ECO:0000259" key="6">
    <source>
        <dbReference type="PROSITE" id="PS50111"/>
    </source>
</evidence>
<reference evidence="9" key="1">
    <citation type="journal article" date="2004" name="Nat. Biotechnol.">
        <title>Complete genome sequence of the metabolically versatile photosynthetic bacterium Rhodopseudomonas palustris.</title>
        <authorList>
            <person name="Larimer F.W."/>
            <person name="Chain P."/>
            <person name="Hauser L."/>
            <person name="Lamerdin J."/>
            <person name="Malfatti S."/>
            <person name="Do L."/>
            <person name="Land M.L."/>
            <person name="Pelletier D.A."/>
            <person name="Beatty J.T."/>
            <person name="Lang A.S."/>
            <person name="Tabita F.R."/>
            <person name="Gibson J.L."/>
            <person name="Hanson T.E."/>
            <person name="Bobst C."/>
            <person name="Torres J.L."/>
            <person name="Peres C."/>
            <person name="Harrison F.H."/>
            <person name="Gibson J."/>
            <person name="Harwood C.S."/>
        </authorList>
    </citation>
    <scope>NUCLEOTIDE SEQUENCE [LARGE SCALE GENOMIC DNA]</scope>
    <source>
        <strain evidence="9">CGA009</strain>
    </source>
</reference>
<dbReference type="InterPro" id="IPR004089">
    <property type="entry name" value="MCPsignal_dom"/>
</dbReference>
<evidence type="ECO:0000256" key="2">
    <source>
        <dbReference type="ARBA" id="ARBA00022519"/>
    </source>
</evidence>
<dbReference type="EMBL" id="BX572599">
    <property type="protein sequence ID" value="CAE27372.1"/>
    <property type="molecule type" value="Genomic_DNA"/>
</dbReference>
<accession>Q6N8H2</accession>
<dbReference type="STRING" id="258594.RPA1931"/>
<dbReference type="SMART" id="SM00086">
    <property type="entry name" value="PAC"/>
    <property type="match status" value="1"/>
</dbReference>
<evidence type="ECO:0000313" key="9">
    <source>
        <dbReference type="EMBL" id="CAE27372.1"/>
    </source>
</evidence>
<dbReference type="SUPFAM" id="SSF55785">
    <property type="entry name" value="PYP-like sensor domain (PAS domain)"/>
    <property type="match status" value="1"/>
</dbReference>
<name>Q6N8H2_RHOPA</name>
<evidence type="ECO:0000256" key="1">
    <source>
        <dbReference type="ARBA" id="ARBA00004429"/>
    </source>
</evidence>
<dbReference type="InterPro" id="IPR004090">
    <property type="entry name" value="Chemotax_Me-accpt_rcpt"/>
</dbReference>
<evidence type="ECO:0000256" key="3">
    <source>
        <dbReference type="ARBA" id="ARBA00023224"/>
    </source>
</evidence>
<feature type="domain" description="T-SNARE coiled-coil homology" evidence="8">
    <location>
        <begin position="328"/>
        <end position="390"/>
    </location>
</feature>
<dbReference type="GO" id="GO:0004888">
    <property type="term" value="F:transmembrane signaling receptor activity"/>
    <property type="evidence" value="ECO:0007669"/>
    <property type="project" value="InterPro"/>
</dbReference>
<feature type="domain" description="PAC" evidence="7">
    <location>
        <begin position="101"/>
        <end position="153"/>
    </location>
</feature>
<keyword evidence="2" id="KW-0472">Membrane</keyword>
<dbReference type="PhylomeDB" id="Q6N8H2"/>
<dbReference type="PROSITE" id="PS50192">
    <property type="entry name" value="T_SNARE"/>
    <property type="match status" value="1"/>
</dbReference>
<dbReference type="GO" id="GO:0006935">
    <property type="term" value="P:chemotaxis"/>
    <property type="evidence" value="ECO:0007669"/>
    <property type="project" value="InterPro"/>
</dbReference>
<dbReference type="AlphaFoldDB" id="Q6N8H2"/>
<dbReference type="HOGENOM" id="CLU_645299_0_0_5"/>
<keyword evidence="2" id="KW-1003">Cell membrane</keyword>
<dbReference type="Pfam" id="PF00015">
    <property type="entry name" value="MCPsignal"/>
    <property type="match status" value="1"/>
</dbReference>
<gene>
    <name evidence="9" type="ordered locus">RPA1931</name>
</gene>
<dbReference type="InterPro" id="IPR013655">
    <property type="entry name" value="PAS_fold_3"/>
</dbReference>
<dbReference type="SUPFAM" id="SSF58104">
    <property type="entry name" value="Methyl-accepting chemotaxis protein (MCP) signaling domain"/>
    <property type="match status" value="1"/>
</dbReference>
<dbReference type="PANTHER" id="PTHR32089">
    <property type="entry name" value="METHYL-ACCEPTING CHEMOTAXIS PROTEIN MCPB"/>
    <property type="match status" value="1"/>
</dbReference>
<feature type="domain" description="Methyl-accepting transducer" evidence="6">
    <location>
        <begin position="169"/>
        <end position="398"/>
    </location>
</feature>
<dbReference type="Gene3D" id="3.30.450.20">
    <property type="entry name" value="PAS domain"/>
    <property type="match status" value="1"/>
</dbReference>
<dbReference type="eggNOG" id="COG0840">
    <property type="taxonomic scope" value="Bacteria"/>
</dbReference>
<proteinExistence type="inferred from homology"/>
<evidence type="ECO:0000256" key="5">
    <source>
        <dbReference type="PROSITE-ProRule" id="PRU00284"/>
    </source>
</evidence>
<dbReference type="PRINTS" id="PR00260">
    <property type="entry name" value="CHEMTRNSDUCR"/>
</dbReference>
<dbReference type="SMART" id="SM00283">
    <property type="entry name" value="MA"/>
    <property type="match status" value="1"/>
</dbReference>
<dbReference type="InterPro" id="IPR001610">
    <property type="entry name" value="PAC"/>
</dbReference>
<dbReference type="InterPro" id="IPR000700">
    <property type="entry name" value="PAS-assoc_C"/>
</dbReference>
<keyword evidence="9" id="KW-0675">Receptor</keyword>
<sequence length="432" mass="46554">MKSRMFMGRQKRQELLQKAEWLDTLSLHCGIGLWDAILHEGDAMHPKARWTWSSEFRRLCGYSSEAEFPNVVQSWSDRLHPDDVAPTFAAFTQTCQTGIGYDVKYRLKVKDGSYRWFRATGGVVLDENRKPRRACGSLVDIDELVKAENQKRDSIHQLANDFEGAIGKIVRTVSSASADLESSARQLATTADTSQHLAGNVAAASEEATSNVQSVASATDQLSSSIREISQQVQESARIAGEAVGQARNTTDRVSELSKAATRIGDVVELINTIAGQTNLLALNATIEAARAGEAGRGFSVVAAEVKALAEQTAKATGEIGQQISRIQSATQESVGAISEISGTIEKLSEISAHIASAVEEQGAATQEISRNIQQTAQGTERVSATILDVRRGAVETGTSSTQLLSSAQSLSQESGRLEDEVSRFLRTVRAS</sequence>
<organism evidence="9">
    <name type="scientific">Rhodopseudomonas palustris (strain ATCC BAA-98 / CGA009)</name>
    <dbReference type="NCBI Taxonomy" id="258594"/>
    <lineage>
        <taxon>Bacteria</taxon>
        <taxon>Pseudomonadati</taxon>
        <taxon>Pseudomonadota</taxon>
        <taxon>Alphaproteobacteria</taxon>
        <taxon>Hyphomicrobiales</taxon>
        <taxon>Nitrobacteraceae</taxon>
        <taxon>Rhodopseudomonas</taxon>
    </lineage>
</organism>
<dbReference type="PROSITE" id="PS50113">
    <property type="entry name" value="PAC"/>
    <property type="match status" value="1"/>
</dbReference>
<protein>
    <submittedName>
        <fullName evidence="9">Methyl-accepting chemotaxis receptor/sensory transducer</fullName>
    </submittedName>
</protein>
<keyword evidence="2" id="KW-0997">Cell inner membrane</keyword>
<dbReference type="PANTHER" id="PTHR32089:SF112">
    <property type="entry name" value="LYSOZYME-LIKE PROTEIN-RELATED"/>
    <property type="match status" value="1"/>
</dbReference>
<dbReference type="CDD" id="cd00130">
    <property type="entry name" value="PAS"/>
    <property type="match status" value="1"/>
</dbReference>
<dbReference type="Gene3D" id="1.10.287.950">
    <property type="entry name" value="Methyl-accepting chemotaxis protein"/>
    <property type="match status" value="1"/>
</dbReference>